<accession>A0A1H5XCE6</accession>
<evidence type="ECO:0000313" key="6">
    <source>
        <dbReference type="Proteomes" id="UP000199690"/>
    </source>
</evidence>
<evidence type="ECO:0000313" key="4">
    <source>
        <dbReference type="EMBL" id="SEG09007.1"/>
    </source>
</evidence>
<dbReference type="AlphaFoldDB" id="A0A1H5XCE6"/>
<feature type="region of interest" description="Disordered" evidence="1">
    <location>
        <begin position="189"/>
        <end position="209"/>
    </location>
</feature>
<evidence type="ECO:0000256" key="1">
    <source>
        <dbReference type="SAM" id="MobiDB-lite"/>
    </source>
</evidence>
<evidence type="ECO:0000259" key="3">
    <source>
        <dbReference type="Pfam" id="PF13449"/>
    </source>
</evidence>
<dbReference type="EMBL" id="FOME01000011">
    <property type="protein sequence ID" value="SFE45071.1"/>
    <property type="molecule type" value="Genomic_DNA"/>
</dbReference>
<evidence type="ECO:0000256" key="2">
    <source>
        <dbReference type="SAM" id="SignalP"/>
    </source>
</evidence>
<keyword evidence="2" id="KW-0732">Signal</keyword>
<dbReference type="Proteomes" id="UP000199690">
    <property type="component" value="Unassembled WGS sequence"/>
</dbReference>
<dbReference type="Pfam" id="PF13449">
    <property type="entry name" value="Phytase-like"/>
    <property type="match status" value="1"/>
</dbReference>
<sequence length="395" mass="42687">MIMRIRTRAALLGAAAALLLVPSAFPATAQQSDARLLGSYVVPHDLQVGGTPVGGLSSIDYDRRSGDFVFVSDDWSDYAPARYYRAEISVTERGIDDVDFTEVHQFRRPDGRTYPTIDTWRDEQHSVPRAARNVLGTVDPEELRVDPLTGAVAWTNEGQRNVAPDGSARGAVLLDPALRVSTRDGRYVRDLPTAPNEKMTTGGSGPRVNETFEGLAYTSDGSRLLSALEGPLEQDGPSANADHGAFSRITVHDRAGRPIAQHAYPVEPLFAAPQPPNDWNTNGISSLLAGDAPDRFLALERGYATGVGTKGRIYEFSTAGADDVLNRDSLAGGGFRPVRKELVADLDEIGLPHTDNVEGLSWGPRLPSGERVLLVVSDNNFSPHQQTQLIAIAIR</sequence>
<reference evidence="4" key="1">
    <citation type="submission" date="2016-10" db="EMBL/GenBank/DDBJ databases">
        <authorList>
            <person name="de Groot N.N."/>
        </authorList>
    </citation>
    <scope>NUCLEOTIDE SEQUENCE [LARGE SCALE GENOMIC DNA]</scope>
    <source>
        <strain evidence="4">ATCC 20501</strain>
    </source>
</reference>
<reference evidence="6 7" key="2">
    <citation type="submission" date="2016-10" db="EMBL/GenBank/DDBJ databases">
        <authorList>
            <person name="Varghese N."/>
            <person name="Submissions S."/>
        </authorList>
    </citation>
    <scope>NUCLEOTIDE SEQUENCE [LARGE SCALE GENOMIC DNA]</scope>
    <source>
        <strain evidence="7">ATCC 20501</strain>
        <strain evidence="5 6">CGMCC 4.3529</strain>
    </source>
</reference>
<evidence type="ECO:0000313" key="5">
    <source>
        <dbReference type="EMBL" id="SFE45071.1"/>
    </source>
</evidence>
<dbReference type="PANTHER" id="PTHR37957:SF1">
    <property type="entry name" value="PHYTASE-LIKE DOMAIN-CONTAINING PROTEIN"/>
    <property type="match status" value="1"/>
</dbReference>
<organism evidence="4 7">
    <name type="scientific">Saccharopolyspora kobensis</name>
    <dbReference type="NCBI Taxonomy" id="146035"/>
    <lineage>
        <taxon>Bacteria</taxon>
        <taxon>Bacillati</taxon>
        <taxon>Actinomycetota</taxon>
        <taxon>Actinomycetes</taxon>
        <taxon>Pseudonocardiales</taxon>
        <taxon>Pseudonocardiaceae</taxon>
        <taxon>Saccharopolyspora</taxon>
    </lineage>
</organism>
<dbReference type="PANTHER" id="PTHR37957">
    <property type="entry name" value="BLR7070 PROTEIN"/>
    <property type="match status" value="1"/>
</dbReference>
<accession>A0A1I2AM98</accession>
<protein>
    <submittedName>
        <fullName evidence="4">Uncharacterized conserved protein</fullName>
    </submittedName>
</protein>
<keyword evidence="6" id="KW-1185">Reference proteome</keyword>
<name>A0A1H5XCE6_9PSEU</name>
<dbReference type="EMBL" id="FNVB01000002">
    <property type="protein sequence ID" value="SEG09007.1"/>
    <property type="molecule type" value="Genomic_DNA"/>
</dbReference>
<feature type="chain" id="PRO_5030028182" evidence="2">
    <location>
        <begin position="30"/>
        <end position="395"/>
    </location>
</feature>
<evidence type="ECO:0000313" key="7">
    <source>
        <dbReference type="Proteomes" id="UP000236729"/>
    </source>
</evidence>
<gene>
    <name evidence="4" type="ORF">SAMN02982929_01468</name>
    <name evidence="5" type="ORF">SAMN05216506_111157</name>
</gene>
<dbReference type="InterPro" id="IPR027372">
    <property type="entry name" value="Phytase-like_dom"/>
</dbReference>
<feature type="domain" description="Phytase-like" evidence="3">
    <location>
        <begin position="51"/>
        <end position="381"/>
    </location>
</feature>
<dbReference type="Proteomes" id="UP000236729">
    <property type="component" value="Unassembled WGS sequence"/>
</dbReference>
<feature type="signal peptide" evidence="2">
    <location>
        <begin position="1"/>
        <end position="29"/>
    </location>
</feature>
<proteinExistence type="predicted"/>